<name>A0A8X6JFF6_TRICU</name>
<dbReference type="PANTHER" id="PTHR33327:SF3">
    <property type="entry name" value="RNA-DIRECTED DNA POLYMERASE"/>
    <property type="match status" value="1"/>
</dbReference>
<keyword evidence="3" id="KW-1185">Reference proteome</keyword>
<dbReference type="Proteomes" id="UP000887116">
    <property type="component" value="Unassembled WGS sequence"/>
</dbReference>
<evidence type="ECO:0000313" key="2">
    <source>
        <dbReference type="EMBL" id="GFR23213.1"/>
    </source>
</evidence>
<organism evidence="2 3">
    <name type="scientific">Trichonephila clavata</name>
    <name type="common">Joro spider</name>
    <name type="synonym">Nephila clavata</name>
    <dbReference type="NCBI Taxonomy" id="2740835"/>
    <lineage>
        <taxon>Eukaryota</taxon>
        <taxon>Metazoa</taxon>
        <taxon>Ecdysozoa</taxon>
        <taxon>Arthropoda</taxon>
        <taxon>Chelicerata</taxon>
        <taxon>Arachnida</taxon>
        <taxon>Araneae</taxon>
        <taxon>Araneomorphae</taxon>
        <taxon>Entelegynae</taxon>
        <taxon>Araneoidea</taxon>
        <taxon>Nephilidae</taxon>
        <taxon>Trichonephila</taxon>
    </lineage>
</organism>
<dbReference type="InterPro" id="IPR055469">
    <property type="entry name" value="DUF7041"/>
</dbReference>
<proteinExistence type="predicted"/>
<evidence type="ECO:0000313" key="3">
    <source>
        <dbReference type="Proteomes" id="UP000887116"/>
    </source>
</evidence>
<dbReference type="Pfam" id="PF23055">
    <property type="entry name" value="DUF7041"/>
    <property type="match status" value="1"/>
</dbReference>
<accession>A0A8X6JFF6</accession>
<feature type="domain" description="DUF7041" evidence="1">
    <location>
        <begin position="14"/>
        <end position="97"/>
    </location>
</feature>
<comment type="caution">
    <text evidence="2">The sequence shown here is derived from an EMBL/GenBank/DDBJ whole genome shotgun (WGS) entry which is preliminary data.</text>
</comment>
<evidence type="ECO:0000259" key="1">
    <source>
        <dbReference type="Pfam" id="PF23055"/>
    </source>
</evidence>
<protein>
    <submittedName>
        <fullName evidence="2">Retrovirus-related Pol polyprotein from transposon 297</fullName>
    </submittedName>
</protein>
<dbReference type="OrthoDB" id="6486499at2759"/>
<sequence>MEKEDIVKIAFRSPPFWLALPEIWFLQVKLTFKAPKISVDATKFHCVIAALDSSVLNCIVDTLKSPPATDSYGVLKHNRHIIEHFAESEPTRLKTLFQDITLGDRLPSQLLQEMRNLAGNKITEEGLYALWLQPLPVAMQQILSVSSWI</sequence>
<dbReference type="PANTHER" id="PTHR33327">
    <property type="entry name" value="ENDONUCLEASE"/>
    <property type="match status" value="1"/>
</dbReference>
<dbReference type="EMBL" id="BMAO01028266">
    <property type="protein sequence ID" value="GFR23213.1"/>
    <property type="molecule type" value="Genomic_DNA"/>
</dbReference>
<reference evidence="2" key="1">
    <citation type="submission" date="2020-07" db="EMBL/GenBank/DDBJ databases">
        <title>Multicomponent nature underlies the extraordinary mechanical properties of spider dragline silk.</title>
        <authorList>
            <person name="Kono N."/>
            <person name="Nakamura H."/>
            <person name="Mori M."/>
            <person name="Yoshida Y."/>
            <person name="Ohtoshi R."/>
            <person name="Malay A.D."/>
            <person name="Moran D.A.P."/>
            <person name="Tomita M."/>
            <person name="Numata K."/>
            <person name="Arakawa K."/>
        </authorList>
    </citation>
    <scope>NUCLEOTIDE SEQUENCE</scope>
</reference>
<gene>
    <name evidence="2" type="primary">pol_3728</name>
    <name evidence="2" type="ORF">TNCT_714861</name>
</gene>
<dbReference type="AlphaFoldDB" id="A0A8X6JFF6"/>